<dbReference type="InterPro" id="IPR029063">
    <property type="entry name" value="SAM-dependent_MTases_sf"/>
</dbReference>
<sequence>MFPPSTGLARQWYRLAAIHLRKRTDPPSKLHNTRLCKFDKKAWIIYSHPPIYPEMLEFLKRTLRKSRGNVYGLDHAVLNIQLPQQSMWMNMGYWEYTNDFPEACQALLDQVLTAALTTEKASAVSIVDVGCGCGDQSLYMAKFFNCSSSTAQSDPETGTRTATSAPSSSTQSDIQASESGLRSRHSKTKPQSPSQPRLDSYIGITLEPAQAALGSRRIHDLQRKSESSFQADIFCADAAVPSSWTGDLKKSITALEDASSNQNENDNDNTSTWLLALDTFYHFRPSRLPLLGYAHDNLNASFMAFDLILSDSITWYESILLRLVCWGTNSPFGNFVCEKEYVELLVTAGYNPASVQIRDISQHTFGGLADFIKRRAEEARPFGIKLGKFRAASFVFAWWAKRRVVRGVVVVARR</sequence>
<evidence type="ECO:0000313" key="2">
    <source>
        <dbReference type="EMBL" id="CDM27970.1"/>
    </source>
</evidence>
<evidence type="ECO:0000256" key="1">
    <source>
        <dbReference type="SAM" id="MobiDB-lite"/>
    </source>
</evidence>
<evidence type="ECO:0000313" key="3">
    <source>
        <dbReference type="Proteomes" id="UP000030686"/>
    </source>
</evidence>
<name>W6PVN9_PENRF</name>
<gene>
    <name evidence="2" type="ORF">PROQFM164_S01g001781</name>
</gene>
<dbReference type="AlphaFoldDB" id="W6PVN9"/>
<dbReference type="OMA" id="MNMGYWE"/>
<protein>
    <submittedName>
        <fullName evidence="2">Genomic scaffold, ProqFM164S01</fullName>
    </submittedName>
</protein>
<dbReference type="EMBL" id="HG792015">
    <property type="protein sequence ID" value="CDM27970.1"/>
    <property type="molecule type" value="Genomic_DNA"/>
</dbReference>
<organism evidence="2 3">
    <name type="scientific">Penicillium roqueforti (strain FM164)</name>
    <dbReference type="NCBI Taxonomy" id="1365484"/>
    <lineage>
        <taxon>Eukaryota</taxon>
        <taxon>Fungi</taxon>
        <taxon>Dikarya</taxon>
        <taxon>Ascomycota</taxon>
        <taxon>Pezizomycotina</taxon>
        <taxon>Eurotiomycetes</taxon>
        <taxon>Eurotiomycetidae</taxon>
        <taxon>Eurotiales</taxon>
        <taxon>Aspergillaceae</taxon>
        <taxon>Penicillium</taxon>
    </lineage>
</organism>
<reference evidence="2" key="1">
    <citation type="journal article" date="2014" name="Nat. Commun.">
        <title>Multiple recent horizontal transfers of a large genomic region in cheese making fungi.</title>
        <authorList>
            <person name="Cheeseman K."/>
            <person name="Ropars J."/>
            <person name="Renault P."/>
            <person name="Dupont J."/>
            <person name="Gouzy J."/>
            <person name="Branca A."/>
            <person name="Abraham A.L."/>
            <person name="Ceppi M."/>
            <person name="Conseiller E."/>
            <person name="Debuchy R."/>
            <person name="Malagnac F."/>
            <person name="Goarin A."/>
            <person name="Silar P."/>
            <person name="Lacoste S."/>
            <person name="Sallet E."/>
            <person name="Bensimon A."/>
            <person name="Giraud T."/>
            <person name="Brygoo Y."/>
        </authorList>
    </citation>
    <scope>NUCLEOTIDE SEQUENCE [LARGE SCALE GENOMIC DNA]</scope>
    <source>
        <strain evidence="2">FM164</strain>
    </source>
</reference>
<feature type="region of interest" description="Disordered" evidence="1">
    <location>
        <begin position="150"/>
        <end position="199"/>
    </location>
</feature>
<dbReference type="Gene3D" id="3.40.50.150">
    <property type="entry name" value="Vaccinia Virus protein VP39"/>
    <property type="match status" value="1"/>
</dbReference>
<keyword evidence="3" id="KW-1185">Reference proteome</keyword>
<dbReference type="OrthoDB" id="61390at2759"/>
<proteinExistence type="predicted"/>
<dbReference type="SUPFAM" id="SSF53335">
    <property type="entry name" value="S-adenosyl-L-methionine-dependent methyltransferases"/>
    <property type="match status" value="1"/>
</dbReference>
<dbReference type="STRING" id="1365484.W6PVN9"/>
<feature type="compositionally biased region" description="Low complexity" evidence="1">
    <location>
        <begin position="158"/>
        <end position="172"/>
    </location>
</feature>
<dbReference type="Proteomes" id="UP000030686">
    <property type="component" value="Unassembled WGS sequence"/>
</dbReference>
<accession>W6PVN9</accession>